<dbReference type="EMBL" id="CAUOFW020000709">
    <property type="protein sequence ID" value="CAK9135422.1"/>
    <property type="molecule type" value="Genomic_DNA"/>
</dbReference>
<feature type="domain" description="DUF632" evidence="2">
    <location>
        <begin position="317"/>
        <end position="657"/>
    </location>
</feature>
<dbReference type="Proteomes" id="UP001642360">
    <property type="component" value="Unassembled WGS sequence"/>
</dbReference>
<keyword evidence="5" id="KW-1185">Reference proteome</keyword>
<dbReference type="AlphaFoldDB" id="A0ABC8QV67"/>
<evidence type="ECO:0000313" key="4">
    <source>
        <dbReference type="EMBL" id="CAK9135422.1"/>
    </source>
</evidence>
<sequence>MGVTNSKAERSEALRLCRERKRYIKAAIDSRCALAAAHVAYVQSLRNIGVALRRFAEAEVLIESSLSTFATEIDKTPSHSSYPSPSPPHIAGVPDSPVLNGSPLSPSMTRLSYMKSGGTSAVTFSVNPSRNVYVDDIDSMAFPMPPPPPPPESGPSWDFFFDPTDDSESFRFVGNLNGFNMGFDDATMYRQFSEKQGDLDGTNENHDELRTPESENKVHNMSGNSVPRGDGGDTLVAYNAHSVKPHGIECSTQQADDSERKGVNKQGSANALVGTSTGKAALEQASSKTDKSVVDKDICAEREDPSEFITHRAKDFLSSIKDIEHRFFRSSESGKEVSRMLESNKIRVGYIEAKGRSVSAFSAACHLVCCQGKTGLVSHEPSENMTKVITWKRSASSQSSSSRNPLATASKDDNDDSGSDFVEEFCMIAGSHSSSLDRLYAWERKLYDEVKASESIRKEYDRKCDQLRHQFAKDLSAQVIDKTRAVVKDLHSRIRVALHAVDSISKRIEKMRDEELLPQLLELIHGLIRMWKAMLECHHAQYITISLAYHAKSSGGTPQEDTQRQIMAQLQDEIECFGLSFADWINSHTSYVEALNSWLQNCIQQPRERSKGRRAFSPRRVIAPQIFVLCRDWSAGIKALPSEELSDAIKAFLSDLRHSIGQQTEEQQKKHRTPNSGDNEDLDGKDEEKNDDGSSNVSCIHSSLTKVLDRLTKFSEASLKMYLDIQQKSETARSAYCNYKPPRSFSI</sequence>
<name>A0ABC8QV67_9AQUA</name>
<feature type="domain" description="DUF630" evidence="3">
    <location>
        <begin position="1"/>
        <end position="59"/>
    </location>
</feature>
<feature type="region of interest" description="Disordered" evidence="1">
    <location>
        <begin position="662"/>
        <end position="696"/>
    </location>
</feature>
<dbReference type="InterPro" id="IPR006868">
    <property type="entry name" value="DUF630"/>
</dbReference>
<evidence type="ECO:0000259" key="3">
    <source>
        <dbReference type="Pfam" id="PF04783"/>
    </source>
</evidence>
<feature type="region of interest" description="Disordered" evidence="1">
    <location>
        <begin position="391"/>
        <end position="417"/>
    </location>
</feature>
<accession>A0ABC8QV67</accession>
<feature type="region of interest" description="Disordered" evidence="1">
    <location>
        <begin position="74"/>
        <end position="101"/>
    </location>
</feature>
<dbReference type="InterPro" id="IPR006867">
    <property type="entry name" value="DUF632"/>
</dbReference>
<evidence type="ECO:0000313" key="5">
    <source>
        <dbReference type="Proteomes" id="UP001642360"/>
    </source>
</evidence>
<feature type="compositionally biased region" description="Polar residues" evidence="1">
    <location>
        <begin position="265"/>
        <end position="275"/>
    </location>
</feature>
<dbReference type="PANTHER" id="PTHR21450">
    <property type="entry name" value="PROTEIN ALTERED PHOSPHATE STARVATION RESPONSE 1"/>
    <property type="match status" value="1"/>
</dbReference>
<reference evidence="4 5" key="1">
    <citation type="submission" date="2024-02" db="EMBL/GenBank/DDBJ databases">
        <authorList>
            <person name="Vignale AGUSTIN F."/>
            <person name="Sosa J E."/>
            <person name="Modenutti C."/>
        </authorList>
    </citation>
    <scope>NUCLEOTIDE SEQUENCE [LARGE SCALE GENOMIC DNA]</scope>
</reference>
<evidence type="ECO:0008006" key="6">
    <source>
        <dbReference type="Google" id="ProtNLM"/>
    </source>
</evidence>
<feature type="region of interest" description="Disordered" evidence="1">
    <location>
        <begin position="252"/>
        <end position="275"/>
    </location>
</feature>
<dbReference type="PANTHER" id="PTHR21450:SF35">
    <property type="entry name" value="TRANSCRIPTION FACTOR, PUTATIVE (DUF630 AND DUF632)-RELATED"/>
    <property type="match status" value="1"/>
</dbReference>
<dbReference type="Pfam" id="PF04783">
    <property type="entry name" value="DUF630"/>
    <property type="match status" value="1"/>
</dbReference>
<protein>
    <recommendedName>
        <fullName evidence="6">BZIP transcription factor</fullName>
    </recommendedName>
</protein>
<feature type="region of interest" description="Disordered" evidence="1">
    <location>
        <begin position="196"/>
        <end position="235"/>
    </location>
</feature>
<dbReference type="Pfam" id="PF04782">
    <property type="entry name" value="DUF632"/>
    <property type="match status" value="1"/>
</dbReference>
<evidence type="ECO:0000259" key="2">
    <source>
        <dbReference type="Pfam" id="PF04782"/>
    </source>
</evidence>
<gene>
    <name evidence="4" type="ORF">ILEXP_LOCUS2369</name>
</gene>
<proteinExistence type="predicted"/>
<feature type="compositionally biased region" description="Basic and acidic residues" evidence="1">
    <location>
        <begin position="196"/>
        <end position="218"/>
    </location>
</feature>
<organism evidence="4 5">
    <name type="scientific">Ilex paraguariensis</name>
    <name type="common">yerba mate</name>
    <dbReference type="NCBI Taxonomy" id="185542"/>
    <lineage>
        <taxon>Eukaryota</taxon>
        <taxon>Viridiplantae</taxon>
        <taxon>Streptophyta</taxon>
        <taxon>Embryophyta</taxon>
        <taxon>Tracheophyta</taxon>
        <taxon>Spermatophyta</taxon>
        <taxon>Magnoliopsida</taxon>
        <taxon>eudicotyledons</taxon>
        <taxon>Gunneridae</taxon>
        <taxon>Pentapetalae</taxon>
        <taxon>asterids</taxon>
        <taxon>campanulids</taxon>
        <taxon>Aquifoliales</taxon>
        <taxon>Aquifoliaceae</taxon>
        <taxon>Ilex</taxon>
    </lineage>
</organism>
<comment type="caution">
    <text evidence="4">The sequence shown here is derived from an EMBL/GenBank/DDBJ whole genome shotgun (WGS) entry which is preliminary data.</text>
</comment>
<evidence type="ECO:0000256" key="1">
    <source>
        <dbReference type="SAM" id="MobiDB-lite"/>
    </source>
</evidence>